<reference evidence="2 3" key="1">
    <citation type="submission" date="2024-06" db="EMBL/GenBank/DDBJ databases">
        <title>The Natural Products Discovery Center: Release of the First 8490 Sequenced Strains for Exploring Actinobacteria Biosynthetic Diversity.</title>
        <authorList>
            <person name="Kalkreuter E."/>
            <person name="Kautsar S.A."/>
            <person name="Yang D."/>
            <person name="Bader C.D."/>
            <person name="Teijaro C.N."/>
            <person name="Fluegel L."/>
            <person name="Davis C.M."/>
            <person name="Simpson J.R."/>
            <person name="Lauterbach L."/>
            <person name="Steele A.D."/>
            <person name="Gui C."/>
            <person name="Meng S."/>
            <person name="Li G."/>
            <person name="Viehrig K."/>
            <person name="Ye F."/>
            <person name="Su P."/>
            <person name="Kiefer A.F."/>
            <person name="Nichols A."/>
            <person name="Cepeda A.J."/>
            <person name="Yan W."/>
            <person name="Fan B."/>
            <person name="Jiang Y."/>
            <person name="Adhikari A."/>
            <person name="Zheng C.-J."/>
            <person name="Schuster L."/>
            <person name="Cowan T.M."/>
            <person name="Smanski M.J."/>
            <person name="Chevrette M.G."/>
            <person name="De Carvalho L.P.S."/>
            <person name="Shen B."/>
        </authorList>
    </citation>
    <scope>NUCLEOTIDE SEQUENCE [LARGE SCALE GENOMIC DNA]</scope>
    <source>
        <strain evidence="2 3">NPDC033843</strain>
    </source>
</reference>
<gene>
    <name evidence="2" type="ORF">AB0E89_05790</name>
</gene>
<dbReference type="Proteomes" id="UP001550739">
    <property type="component" value="Unassembled WGS sequence"/>
</dbReference>
<feature type="chain" id="PRO_5045886330" evidence="1">
    <location>
        <begin position="42"/>
        <end position="417"/>
    </location>
</feature>
<proteinExistence type="predicted"/>
<keyword evidence="3" id="KW-1185">Reference proteome</keyword>
<dbReference type="EMBL" id="JBEZVE010000003">
    <property type="protein sequence ID" value="MEU3780094.1"/>
    <property type="molecule type" value="Genomic_DNA"/>
</dbReference>
<sequence length="417" mass="45342">MLHSTSRTPRRTARRTARLAALSATAAVLASIVSTAPAATAAPVGNCPHGTVVRQAQPGGDHTCVAPTTLGRRMTAFVPARHGFAFRNSFQTAPLFDIRIRGLCGGMSYAALDHFFSRRPIPAQNTAPAAGTPLFRYVNSRQWDSVLPNLDKWTELTVNPFGWRNQEFFHWGLQGFGGGRLQELRESIDAGRPAPLGLFKQDSGLFGPHHQVVAIGYQLGRYTGDLGSFQSDLRIFVYDPNHPGKIMTLAPRPNQNLFGYVESPGETWRTYFVDRKYSRRTPPAFPAPPPTRPGTVSELLVTIGTGGDDLRGGNDNADLTVAFKHRPALRIPNINHGARWIDRHAQTVRVPLPRPVEPAELSSLTLSTAFGGGIGGDNWNVDSLRITASDGTPLFQNSGNPLVRFTGQTHAFTAPLG</sequence>
<keyword evidence="1" id="KW-0732">Signal</keyword>
<protein>
    <submittedName>
        <fullName evidence="2">Uncharacterized protein</fullName>
    </submittedName>
</protein>
<feature type="signal peptide" evidence="1">
    <location>
        <begin position="1"/>
        <end position="41"/>
    </location>
</feature>
<comment type="caution">
    <text evidence="2">The sequence shown here is derived from an EMBL/GenBank/DDBJ whole genome shotgun (WGS) entry which is preliminary data.</text>
</comment>
<dbReference type="RefSeq" id="WP_361701227.1">
    <property type="nucleotide sequence ID" value="NZ_JBEZVE010000003.1"/>
</dbReference>
<evidence type="ECO:0000256" key="1">
    <source>
        <dbReference type="SAM" id="SignalP"/>
    </source>
</evidence>
<evidence type="ECO:0000313" key="3">
    <source>
        <dbReference type="Proteomes" id="UP001550739"/>
    </source>
</evidence>
<accession>A0ABV2ZC25</accession>
<evidence type="ECO:0000313" key="2">
    <source>
        <dbReference type="EMBL" id="MEU3780094.1"/>
    </source>
</evidence>
<organism evidence="2 3">
    <name type="scientific">Streptomyces sp. 900129855</name>
    <dbReference type="NCBI Taxonomy" id="3155129"/>
    <lineage>
        <taxon>Bacteria</taxon>
        <taxon>Bacillati</taxon>
        <taxon>Actinomycetota</taxon>
        <taxon>Actinomycetes</taxon>
        <taxon>Kitasatosporales</taxon>
        <taxon>Streptomycetaceae</taxon>
        <taxon>Streptomyces</taxon>
    </lineage>
</organism>
<name>A0ABV2ZC25_9ACTN</name>